<feature type="transmembrane region" description="Helical" evidence="1">
    <location>
        <begin position="90"/>
        <end position="111"/>
    </location>
</feature>
<feature type="transmembrane region" description="Helical" evidence="1">
    <location>
        <begin position="208"/>
        <end position="231"/>
    </location>
</feature>
<protein>
    <recommendedName>
        <fullName evidence="4">O-antigen polymerase</fullName>
    </recommendedName>
</protein>
<keyword evidence="1" id="KW-0812">Transmembrane</keyword>
<keyword evidence="1" id="KW-0472">Membrane</keyword>
<reference evidence="2 3" key="1">
    <citation type="submission" date="2013-04" db="EMBL/GenBank/DDBJ databases">
        <title>Zunongwangia sp. 22II14-10F7 Genome Sequencing.</title>
        <authorList>
            <person name="Lai Q."/>
            <person name="Shao Z."/>
        </authorList>
    </citation>
    <scope>NUCLEOTIDE SEQUENCE [LARGE SCALE GENOMIC DNA]</scope>
    <source>
        <strain evidence="2 3">22II14-10F7</strain>
    </source>
</reference>
<feature type="transmembrane region" description="Helical" evidence="1">
    <location>
        <begin position="34"/>
        <end position="52"/>
    </location>
</feature>
<dbReference type="AlphaFoldDB" id="A0A1Y1SZF8"/>
<sequence>MGKKKTRFLISSNILLLLWISVDAFSSKILNTTLVWILGFFIYYVFVKGVKYKNEDLKALPVKIYLFWLLGTCLYGILQSQIYWDYKNLIYNSFALFLPIVVFVLSNIMILQKVIRNYVVYGFPFFFVFALIAPNNVYGYYLAPVTLFLLFFKSFSTKYKLYMLIMVIVVFMSTLGARTTIVSFIFSILLVFFSYLKLLHKKWVFNSARLLLLISPFILFSLAVTGVFNIFKIEENTATELKQQTRKSNGELVEENLLADTRTLLYKEVLISAYRNEYWLYGRSPARGNDTAYFVDESLEEGRNERNRNEIGVANIFTWTGLIGVILYFIIFWKASFLAINKSNNDIVKIIGIYVCYRWFNSWIAEINMFDLINLTIWMAVAICFSPSFRRMTNNEVKIWVKGITEKKYNFYFLQEKTNK</sequence>
<feature type="transmembrane region" description="Helical" evidence="1">
    <location>
        <begin position="163"/>
        <end position="196"/>
    </location>
</feature>
<name>A0A1Y1SZF8_9FLAO</name>
<dbReference type="RefSeq" id="WP_084843320.1">
    <property type="nucleotide sequence ID" value="NZ_ARYN01000026.1"/>
</dbReference>
<evidence type="ECO:0000313" key="3">
    <source>
        <dbReference type="Proteomes" id="UP000192746"/>
    </source>
</evidence>
<evidence type="ECO:0000313" key="2">
    <source>
        <dbReference type="EMBL" id="ORL43735.1"/>
    </source>
</evidence>
<evidence type="ECO:0000256" key="1">
    <source>
        <dbReference type="SAM" id="Phobius"/>
    </source>
</evidence>
<dbReference type="EMBL" id="ARYN01000026">
    <property type="protein sequence ID" value="ORL43735.1"/>
    <property type="molecule type" value="Genomic_DNA"/>
</dbReference>
<keyword evidence="1" id="KW-1133">Transmembrane helix</keyword>
<feature type="transmembrane region" description="Helical" evidence="1">
    <location>
        <begin position="118"/>
        <end position="134"/>
    </location>
</feature>
<keyword evidence="3" id="KW-1185">Reference proteome</keyword>
<organism evidence="2 3">
    <name type="scientific">Zunongwangia atlantica 22II14-10F7</name>
    <dbReference type="NCBI Taxonomy" id="1185767"/>
    <lineage>
        <taxon>Bacteria</taxon>
        <taxon>Pseudomonadati</taxon>
        <taxon>Bacteroidota</taxon>
        <taxon>Flavobacteriia</taxon>
        <taxon>Flavobacteriales</taxon>
        <taxon>Flavobacteriaceae</taxon>
        <taxon>Zunongwangia</taxon>
    </lineage>
</organism>
<feature type="transmembrane region" description="Helical" evidence="1">
    <location>
        <begin position="367"/>
        <end position="385"/>
    </location>
</feature>
<accession>A0A1Y1SZF8</accession>
<feature type="transmembrane region" description="Helical" evidence="1">
    <location>
        <begin position="64"/>
        <end position="84"/>
    </location>
</feature>
<dbReference type="OrthoDB" id="756650at2"/>
<comment type="caution">
    <text evidence="2">The sequence shown here is derived from an EMBL/GenBank/DDBJ whole genome shotgun (WGS) entry which is preliminary data.</text>
</comment>
<feature type="transmembrane region" description="Helical" evidence="1">
    <location>
        <begin position="313"/>
        <end position="333"/>
    </location>
</feature>
<gene>
    <name evidence="2" type="ORF">IIF7_19279</name>
</gene>
<evidence type="ECO:0008006" key="4">
    <source>
        <dbReference type="Google" id="ProtNLM"/>
    </source>
</evidence>
<dbReference type="STRING" id="1185767.IIF7_19279"/>
<dbReference type="Proteomes" id="UP000192746">
    <property type="component" value="Unassembled WGS sequence"/>
</dbReference>
<proteinExistence type="predicted"/>